<organism evidence="2 3">
    <name type="scientific">Venturia inaequalis</name>
    <name type="common">Apple scab fungus</name>
    <dbReference type="NCBI Taxonomy" id="5025"/>
    <lineage>
        <taxon>Eukaryota</taxon>
        <taxon>Fungi</taxon>
        <taxon>Dikarya</taxon>
        <taxon>Ascomycota</taxon>
        <taxon>Pezizomycotina</taxon>
        <taxon>Dothideomycetes</taxon>
        <taxon>Pleosporomycetidae</taxon>
        <taxon>Venturiales</taxon>
        <taxon>Venturiaceae</taxon>
        <taxon>Venturia</taxon>
    </lineage>
</organism>
<evidence type="ECO:0000256" key="1">
    <source>
        <dbReference type="SAM" id="SignalP"/>
    </source>
</evidence>
<keyword evidence="3" id="KW-1185">Reference proteome</keyword>
<accession>A0A8H3VEE6</accession>
<name>A0A8H3VEE6_VENIN</name>
<dbReference type="Proteomes" id="UP000490939">
    <property type="component" value="Unassembled WGS sequence"/>
</dbReference>
<dbReference type="EMBL" id="WNWR01000259">
    <property type="protein sequence ID" value="KAE9986415.1"/>
    <property type="molecule type" value="Genomic_DNA"/>
</dbReference>
<feature type="chain" id="PRO_5034636578" description="Dirigent protein" evidence="1">
    <location>
        <begin position="27"/>
        <end position="105"/>
    </location>
</feature>
<comment type="caution">
    <text evidence="2">The sequence shown here is derived from an EMBL/GenBank/DDBJ whole genome shotgun (WGS) entry which is preliminary data.</text>
</comment>
<reference evidence="2 3" key="1">
    <citation type="submission" date="2019-07" db="EMBL/GenBank/DDBJ databases">
        <title>Venturia inaequalis Genome Resource.</title>
        <authorList>
            <person name="Lichtner F.J."/>
        </authorList>
    </citation>
    <scope>NUCLEOTIDE SEQUENCE [LARGE SCALE GENOMIC DNA]</scope>
    <source>
        <strain evidence="2 3">DMI_063113</strain>
    </source>
</reference>
<dbReference type="AlphaFoldDB" id="A0A8H3VEE6"/>
<evidence type="ECO:0008006" key="4">
    <source>
        <dbReference type="Google" id="ProtNLM"/>
    </source>
</evidence>
<proteinExistence type="predicted"/>
<protein>
    <recommendedName>
        <fullName evidence="4">Dirigent protein</fullName>
    </recommendedName>
</protein>
<feature type="signal peptide" evidence="1">
    <location>
        <begin position="1"/>
        <end position="26"/>
    </location>
</feature>
<evidence type="ECO:0000313" key="3">
    <source>
        <dbReference type="Proteomes" id="UP000490939"/>
    </source>
</evidence>
<evidence type="ECO:0000313" key="2">
    <source>
        <dbReference type="EMBL" id="KAE9986415.1"/>
    </source>
</evidence>
<keyword evidence="1" id="KW-0732">Signal</keyword>
<gene>
    <name evidence="2" type="ORF">EG327_004304</name>
</gene>
<sequence>MRHLNPLALALVLTLPLLTPLSFVTAAWIQETWSITQMNTHFMGASSGQGDGTWPTDSGFPSTATFILRQSFRKGPAVGGIFRESARVERIEDAGKLTGMKMVED</sequence>